<evidence type="ECO:0000313" key="5">
    <source>
        <dbReference type="Proteomes" id="UP001500689"/>
    </source>
</evidence>
<dbReference type="Gene3D" id="3.30.530.20">
    <property type="match status" value="1"/>
</dbReference>
<keyword evidence="5" id="KW-1185">Reference proteome</keyword>
<feature type="region of interest" description="Disordered" evidence="2">
    <location>
        <begin position="174"/>
        <end position="197"/>
    </location>
</feature>
<protein>
    <submittedName>
        <fullName evidence="4">SRPBCC family protein</fullName>
    </submittedName>
</protein>
<sequence length="197" mass="21882">MPTPSTPADDSPQAAHPALDVRHDTFVITRNLDAPRREVFTAFADNQIRQRWHRLPGSGVSYRHEFRVDSGEHARSTFTMPDSDPEQLAYRSRYLDIVENRRIVFTYASSVDDILRWTSLVTVLLADGEEDGSTLTWTEQAVFLTRTGDGSADLPHLRGATGLRLNGLAATLESGRRSGHRLPPASPPLLGEEGEHP</sequence>
<dbReference type="InterPro" id="IPR013538">
    <property type="entry name" value="ASHA1/2-like_C"/>
</dbReference>
<gene>
    <name evidence="4" type="ORF">GCM10022222_62020</name>
</gene>
<evidence type="ECO:0000259" key="3">
    <source>
        <dbReference type="Pfam" id="PF08327"/>
    </source>
</evidence>
<dbReference type="InterPro" id="IPR023393">
    <property type="entry name" value="START-like_dom_sf"/>
</dbReference>
<proteinExistence type="inferred from homology"/>
<name>A0ABP6XM82_9PSEU</name>
<dbReference type="Pfam" id="PF08327">
    <property type="entry name" value="AHSA1"/>
    <property type="match status" value="1"/>
</dbReference>
<dbReference type="Proteomes" id="UP001500689">
    <property type="component" value="Unassembled WGS sequence"/>
</dbReference>
<evidence type="ECO:0000256" key="1">
    <source>
        <dbReference type="ARBA" id="ARBA00006817"/>
    </source>
</evidence>
<comment type="caution">
    <text evidence="4">The sequence shown here is derived from an EMBL/GenBank/DDBJ whole genome shotgun (WGS) entry which is preliminary data.</text>
</comment>
<dbReference type="RefSeq" id="WP_344866140.1">
    <property type="nucleotide sequence ID" value="NZ_BAAAZN010000015.1"/>
</dbReference>
<feature type="domain" description="Activator of Hsp90 ATPase homologue 1/2-like C-terminal" evidence="3">
    <location>
        <begin position="33"/>
        <end position="146"/>
    </location>
</feature>
<evidence type="ECO:0000256" key="2">
    <source>
        <dbReference type="SAM" id="MobiDB-lite"/>
    </source>
</evidence>
<evidence type="ECO:0000313" key="4">
    <source>
        <dbReference type="EMBL" id="GAA3569432.1"/>
    </source>
</evidence>
<dbReference type="EMBL" id="BAAAZN010000015">
    <property type="protein sequence ID" value="GAA3569432.1"/>
    <property type="molecule type" value="Genomic_DNA"/>
</dbReference>
<accession>A0ABP6XM82</accession>
<comment type="similarity">
    <text evidence="1">Belongs to the AHA1 family.</text>
</comment>
<dbReference type="SUPFAM" id="SSF55961">
    <property type="entry name" value="Bet v1-like"/>
    <property type="match status" value="1"/>
</dbReference>
<reference evidence="5" key="1">
    <citation type="journal article" date="2019" name="Int. J. Syst. Evol. Microbiol.">
        <title>The Global Catalogue of Microorganisms (GCM) 10K type strain sequencing project: providing services to taxonomists for standard genome sequencing and annotation.</title>
        <authorList>
            <consortium name="The Broad Institute Genomics Platform"/>
            <consortium name="The Broad Institute Genome Sequencing Center for Infectious Disease"/>
            <person name="Wu L."/>
            <person name="Ma J."/>
        </authorList>
    </citation>
    <scope>NUCLEOTIDE SEQUENCE [LARGE SCALE GENOMIC DNA]</scope>
    <source>
        <strain evidence="5">JCM 16898</strain>
    </source>
</reference>
<organism evidence="4 5">
    <name type="scientific">Amycolatopsis ultiminotia</name>
    <dbReference type="NCBI Taxonomy" id="543629"/>
    <lineage>
        <taxon>Bacteria</taxon>
        <taxon>Bacillati</taxon>
        <taxon>Actinomycetota</taxon>
        <taxon>Actinomycetes</taxon>
        <taxon>Pseudonocardiales</taxon>
        <taxon>Pseudonocardiaceae</taxon>
        <taxon>Amycolatopsis</taxon>
    </lineage>
</organism>